<keyword evidence="3" id="KW-1185">Reference proteome</keyword>
<feature type="compositionally biased region" description="Basic and acidic residues" evidence="1">
    <location>
        <begin position="514"/>
        <end position="542"/>
    </location>
</feature>
<organism evidence="2 3">
    <name type="scientific">Mycobacterium persicum</name>
    <dbReference type="NCBI Taxonomy" id="1487726"/>
    <lineage>
        <taxon>Bacteria</taxon>
        <taxon>Bacillati</taxon>
        <taxon>Actinomycetota</taxon>
        <taxon>Actinomycetes</taxon>
        <taxon>Mycobacteriales</taxon>
        <taxon>Mycobacteriaceae</taxon>
        <taxon>Mycobacterium</taxon>
    </lineage>
</organism>
<name>A0ABY6RSY6_9MYCO</name>
<accession>A0ABY6RSY6</accession>
<feature type="compositionally biased region" description="Low complexity" evidence="1">
    <location>
        <begin position="488"/>
        <end position="499"/>
    </location>
</feature>
<evidence type="ECO:0008006" key="4">
    <source>
        <dbReference type="Google" id="ProtNLM"/>
    </source>
</evidence>
<dbReference type="EMBL" id="UPHM01000170">
    <property type="protein sequence ID" value="VBA33180.1"/>
    <property type="molecule type" value="Genomic_DNA"/>
</dbReference>
<feature type="compositionally biased region" description="Gly residues" evidence="1">
    <location>
        <begin position="500"/>
        <end position="510"/>
    </location>
</feature>
<dbReference type="Gene3D" id="1.20.1260.20">
    <property type="entry name" value="PPE superfamily"/>
    <property type="match status" value="1"/>
</dbReference>
<feature type="region of interest" description="Disordered" evidence="1">
    <location>
        <begin position="282"/>
        <end position="352"/>
    </location>
</feature>
<sequence length="582" mass="57273">MLQVDTAGLHGVAATLSVAARTLGELGATPPLHPPLATDETSTSVATRLNEQAAVLASRAADGAAVLEAGAQAIALAALAYAAMDLANQAVVSLQGNPAPPILAATPAVTVNLVAPDVPTVAPAPRPAETTAAIMEAGQPGAGASFVAGCGELSRGFSAGAVTARRAAAAVNEHLQGQAGPRISAALSRYGDWAQDMARHAEAVASLAEGHNARFTQVKHATPTTAQFADHHRELQNAIAIYNSHPTPGSAAAVSQAHSNLTQLTNHTHVVSVGYYTSELPAAPPLGPPPAPPIVEPGDAPMTTPQGSEPASGRHQPATTSGDDADPDTDLSDPDGLAAGADDPTASPLGAGGSMGSMAGMASSLPSMMTGMLGAAVGMVAQIPQKLGQEVQSVAQQATQGVAGMASGLAGKDGVDDAAKLDPPADTLTGAVGAGGGDDAGATTPAAGGAAGDLKPAASAISGPVSPAGPPLAGLSTGQGATVPAGESGMAGSPMFMPPMGGGMGAGAGGASRKIKDPDKSIEIPARPHSEPVKGESRDPYRHTATIDATANPTKGAPKRTVTIRSRTRRVDPDIDDGGDNQ</sequence>
<evidence type="ECO:0000313" key="3">
    <source>
        <dbReference type="Proteomes" id="UP000271464"/>
    </source>
</evidence>
<dbReference type="SUPFAM" id="SSF140459">
    <property type="entry name" value="PE/PPE dimer-like"/>
    <property type="match status" value="1"/>
</dbReference>
<dbReference type="RefSeq" id="WP_122526699.1">
    <property type="nucleotide sequence ID" value="NZ_UPHM01000170.1"/>
</dbReference>
<feature type="compositionally biased region" description="Pro residues" evidence="1">
    <location>
        <begin position="282"/>
        <end position="295"/>
    </location>
</feature>
<dbReference type="Proteomes" id="UP000271464">
    <property type="component" value="Unassembled WGS sequence"/>
</dbReference>
<evidence type="ECO:0000313" key="2">
    <source>
        <dbReference type="EMBL" id="VBA33180.1"/>
    </source>
</evidence>
<reference evidence="2 3" key="1">
    <citation type="submission" date="2018-09" db="EMBL/GenBank/DDBJ databases">
        <authorList>
            <person name="Tagini F."/>
        </authorList>
    </citation>
    <scope>NUCLEOTIDE SEQUENCE [LARGE SCALE GENOMIC DNA]</scope>
    <source>
        <strain evidence="2 3">MK4</strain>
    </source>
</reference>
<feature type="compositionally biased region" description="Acidic residues" evidence="1">
    <location>
        <begin position="323"/>
        <end position="333"/>
    </location>
</feature>
<proteinExistence type="predicted"/>
<comment type="caution">
    <text evidence="2">The sequence shown here is derived from an EMBL/GenBank/DDBJ whole genome shotgun (WGS) entry which is preliminary data.</text>
</comment>
<feature type="compositionally biased region" description="Low complexity" evidence="1">
    <location>
        <begin position="334"/>
        <end position="349"/>
    </location>
</feature>
<gene>
    <name evidence="2" type="ORF">LAUMK4_05895</name>
</gene>
<protein>
    <recommendedName>
        <fullName evidence="4">PPE family domain-containing protein</fullName>
    </recommendedName>
</protein>
<evidence type="ECO:0000256" key="1">
    <source>
        <dbReference type="SAM" id="MobiDB-lite"/>
    </source>
</evidence>
<feature type="region of interest" description="Disordered" evidence="1">
    <location>
        <begin position="414"/>
        <end position="582"/>
    </location>
</feature>
<dbReference type="InterPro" id="IPR038332">
    <property type="entry name" value="PPE_sf"/>
</dbReference>